<keyword evidence="2" id="KW-1185">Reference proteome</keyword>
<dbReference type="Gene3D" id="3.80.10.10">
    <property type="entry name" value="Ribonuclease Inhibitor"/>
    <property type="match status" value="1"/>
</dbReference>
<dbReference type="RefSeq" id="XP_001879504.1">
    <property type="nucleotide sequence ID" value="XM_001879469.1"/>
</dbReference>
<dbReference type="GeneID" id="6075159"/>
<dbReference type="EMBL" id="DS547098">
    <property type="protein sequence ID" value="EDR10119.1"/>
    <property type="molecule type" value="Genomic_DNA"/>
</dbReference>
<dbReference type="OrthoDB" id="3256662at2759"/>
<evidence type="ECO:0000313" key="1">
    <source>
        <dbReference type="EMBL" id="EDR10119.1"/>
    </source>
</evidence>
<dbReference type="Proteomes" id="UP000001194">
    <property type="component" value="Unassembled WGS sequence"/>
</dbReference>
<reference evidence="1 2" key="1">
    <citation type="journal article" date="2008" name="Nature">
        <title>The genome of Laccaria bicolor provides insights into mycorrhizal symbiosis.</title>
        <authorList>
            <person name="Martin F."/>
            <person name="Aerts A."/>
            <person name="Ahren D."/>
            <person name="Brun A."/>
            <person name="Danchin E.G.J."/>
            <person name="Duchaussoy F."/>
            <person name="Gibon J."/>
            <person name="Kohler A."/>
            <person name="Lindquist E."/>
            <person name="Pereda V."/>
            <person name="Salamov A."/>
            <person name="Shapiro H.J."/>
            <person name="Wuyts J."/>
            <person name="Blaudez D."/>
            <person name="Buee M."/>
            <person name="Brokstein P."/>
            <person name="Canbaeck B."/>
            <person name="Cohen D."/>
            <person name="Courty P.E."/>
            <person name="Coutinho P.M."/>
            <person name="Delaruelle C."/>
            <person name="Detter J.C."/>
            <person name="Deveau A."/>
            <person name="DiFazio S."/>
            <person name="Duplessis S."/>
            <person name="Fraissinet-Tachet L."/>
            <person name="Lucic E."/>
            <person name="Frey-Klett P."/>
            <person name="Fourrey C."/>
            <person name="Feussner I."/>
            <person name="Gay G."/>
            <person name="Grimwood J."/>
            <person name="Hoegger P.J."/>
            <person name="Jain P."/>
            <person name="Kilaru S."/>
            <person name="Labbe J."/>
            <person name="Lin Y.C."/>
            <person name="Legue V."/>
            <person name="Le Tacon F."/>
            <person name="Marmeisse R."/>
            <person name="Melayah D."/>
            <person name="Montanini B."/>
            <person name="Muratet M."/>
            <person name="Nehls U."/>
            <person name="Niculita-Hirzel H."/>
            <person name="Oudot-Le Secq M.P."/>
            <person name="Peter M."/>
            <person name="Quesneville H."/>
            <person name="Rajashekar B."/>
            <person name="Reich M."/>
            <person name="Rouhier N."/>
            <person name="Schmutz J."/>
            <person name="Yin T."/>
            <person name="Chalot M."/>
            <person name="Henrissat B."/>
            <person name="Kuees U."/>
            <person name="Lucas S."/>
            <person name="Van de Peer Y."/>
            <person name="Podila G.K."/>
            <person name="Polle A."/>
            <person name="Pukkila P.J."/>
            <person name="Richardson P.M."/>
            <person name="Rouze P."/>
            <person name="Sanders I.R."/>
            <person name="Stajich J.E."/>
            <person name="Tunlid A."/>
            <person name="Tuskan G."/>
            <person name="Grigoriev I.V."/>
        </authorList>
    </citation>
    <scope>NUCLEOTIDE SEQUENCE [LARGE SCALE GENOMIC DNA]</scope>
    <source>
        <strain evidence="2">S238N-H82 / ATCC MYA-4686</strain>
    </source>
</reference>
<dbReference type="InParanoid" id="B0D615"/>
<dbReference type="AlphaFoldDB" id="B0D615"/>
<protein>
    <submittedName>
        <fullName evidence="1">Predicted protein</fullName>
    </submittedName>
</protein>
<gene>
    <name evidence="1" type="ORF">LACBIDRAFT_325732</name>
</gene>
<organism evidence="2">
    <name type="scientific">Laccaria bicolor (strain S238N-H82 / ATCC MYA-4686)</name>
    <name type="common">Bicoloured deceiver</name>
    <name type="synonym">Laccaria laccata var. bicolor</name>
    <dbReference type="NCBI Taxonomy" id="486041"/>
    <lineage>
        <taxon>Eukaryota</taxon>
        <taxon>Fungi</taxon>
        <taxon>Dikarya</taxon>
        <taxon>Basidiomycota</taxon>
        <taxon>Agaricomycotina</taxon>
        <taxon>Agaricomycetes</taxon>
        <taxon>Agaricomycetidae</taxon>
        <taxon>Agaricales</taxon>
        <taxon>Agaricineae</taxon>
        <taxon>Hydnangiaceae</taxon>
        <taxon>Laccaria</taxon>
    </lineage>
</organism>
<accession>B0D615</accession>
<evidence type="ECO:0000313" key="2">
    <source>
        <dbReference type="Proteomes" id="UP000001194"/>
    </source>
</evidence>
<proteinExistence type="predicted"/>
<name>B0D615_LACBS</name>
<dbReference type="KEGG" id="lbc:LACBIDRAFT_325732"/>
<dbReference type="HOGENOM" id="CLU_041308_0_0_1"/>
<sequence>MSGIETVHLHSTPISRTMLRTIRGLKRLKVLSIFSCTFQNDVTEKDIAKLSSLRLVEFQLSMLLEHAGTLKARALMKAIDLSNLQSIQTDMWDLVSRLVDEMGTIPLCFLDIFFLQDWALFQKILKKTPFLSFLKILHLTDLSFINSDLKIDSSLIPTLQNLTCPPDLVSTFVPGRPITVLKILTSRQVVMRGLQLADIKLMTKSSVMIHELSISATAYFTFSVWEHLPALKKLELYRTNKFLLEDVDLVLRTFADQPADPKHPPGIREVTFSVSPSVPHLNFFNLPCQHEIISTVMAGRFPELEKVFISKYIEWRRSDGDGWSPSIAITHSTLLAGKIKTGEFTYFDHGGCIERLLNVVFGSQAQT</sequence>
<dbReference type="InterPro" id="IPR032675">
    <property type="entry name" value="LRR_dom_sf"/>
</dbReference>